<comment type="caution">
    <text evidence="1">The sequence shown here is derived from an EMBL/GenBank/DDBJ whole genome shotgun (WGS) entry which is preliminary data.</text>
</comment>
<dbReference type="Proteomes" id="UP000182489">
    <property type="component" value="Unassembled WGS sequence"/>
</dbReference>
<evidence type="ECO:0000313" key="1">
    <source>
        <dbReference type="EMBL" id="SFX47212.1"/>
    </source>
</evidence>
<dbReference type="AlphaFoldDB" id="A0AB38C7D0"/>
<sequence>MLQLGVHIRLTARDVERLRYVTGFEPVGIKRLTDLDAYIAQCKQHLRGRADETRLLHKLIDETVASCRTSAGTILHRSPAGS</sequence>
<name>A0AB38C7D0_9BURK</name>
<organism evidence="1 2">
    <name type="scientific">Janthinobacterium lividum</name>
    <dbReference type="NCBI Taxonomy" id="29581"/>
    <lineage>
        <taxon>Bacteria</taxon>
        <taxon>Pseudomonadati</taxon>
        <taxon>Pseudomonadota</taxon>
        <taxon>Betaproteobacteria</taxon>
        <taxon>Burkholderiales</taxon>
        <taxon>Oxalobacteraceae</taxon>
        <taxon>Janthinobacterium</taxon>
    </lineage>
</organism>
<evidence type="ECO:0000313" key="2">
    <source>
        <dbReference type="Proteomes" id="UP000182489"/>
    </source>
</evidence>
<gene>
    <name evidence="1" type="ORF">SAMN03097694_2360</name>
</gene>
<protein>
    <submittedName>
        <fullName evidence="1">Uncharacterized protein</fullName>
    </submittedName>
</protein>
<proteinExistence type="predicted"/>
<dbReference type="EMBL" id="FPKH01000001">
    <property type="protein sequence ID" value="SFX47212.1"/>
    <property type="molecule type" value="Genomic_DNA"/>
</dbReference>
<accession>A0AB38C7D0</accession>
<reference evidence="1 2" key="1">
    <citation type="submission" date="2016-11" db="EMBL/GenBank/DDBJ databases">
        <authorList>
            <person name="Varghese N."/>
            <person name="Submissions S."/>
        </authorList>
    </citation>
    <scope>NUCLEOTIDE SEQUENCE [LARGE SCALE GENOMIC DNA]</scope>
    <source>
        <strain evidence="1 2">NFR18</strain>
    </source>
</reference>